<sequence>MVEEIINEEQIDNDFSINTVSIFALEEELRNFARKGAKYYRKASQANKKLAKMYLLVEITTASIIKKICDEAETNGKPIPPSAISDLRKTKVPLYKEYQLVKKSLYEAQEQADFWSGLSRSWESRGYRLQELARLLERTMFDEPRIFSKSFFSEEEKANISGGKLEID</sequence>
<evidence type="ECO:0000313" key="4">
    <source>
        <dbReference type="EMBL" id="QJH95191.1"/>
    </source>
</evidence>
<dbReference type="EMBL" id="MT143976">
    <property type="protein sequence ID" value="QJA44445.1"/>
    <property type="molecule type" value="Genomic_DNA"/>
</dbReference>
<dbReference type="EMBL" id="MT144614">
    <property type="protein sequence ID" value="QJH95191.1"/>
    <property type="molecule type" value="Genomic_DNA"/>
</dbReference>
<accession>A0A6H1ZAZ4</accession>
<evidence type="ECO:0000313" key="3">
    <source>
        <dbReference type="EMBL" id="QJA86560.1"/>
    </source>
</evidence>
<evidence type="ECO:0000313" key="2">
    <source>
        <dbReference type="EMBL" id="QJA76334.1"/>
    </source>
</evidence>
<reference evidence="1" key="1">
    <citation type="submission" date="2020-03" db="EMBL/GenBank/DDBJ databases">
        <title>The deep terrestrial virosphere.</title>
        <authorList>
            <person name="Holmfeldt K."/>
            <person name="Nilsson E."/>
            <person name="Simone D."/>
            <person name="Lopez-Fernandez M."/>
            <person name="Wu X."/>
            <person name="de Brujin I."/>
            <person name="Lundin D."/>
            <person name="Andersson A."/>
            <person name="Bertilsson S."/>
            <person name="Dopson M."/>
        </authorList>
    </citation>
    <scope>NUCLEOTIDE SEQUENCE</scope>
    <source>
        <strain evidence="2">MM415A01531</strain>
        <strain evidence="3">MM415B03166</strain>
        <strain evidence="1">TM448A00108</strain>
        <strain evidence="4">TM448B00355</strain>
    </source>
</reference>
<dbReference type="EMBL" id="MT142643">
    <property type="protein sequence ID" value="QJA86560.1"/>
    <property type="molecule type" value="Genomic_DNA"/>
</dbReference>
<name>A0A6H1ZAZ4_9ZZZZ</name>
<dbReference type="AlphaFoldDB" id="A0A6H1ZAZ4"/>
<organism evidence="1">
    <name type="scientific">viral metagenome</name>
    <dbReference type="NCBI Taxonomy" id="1070528"/>
    <lineage>
        <taxon>unclassified sequences</taxon>
        <taxon>metagenomes</taxon>
        <taxon>organismal metagenomes</taxon>
    </lineage>
</organism>
<protein>
    <submittedName>
        <fullName evidence="1">Uncharacterized protein</fullName>
    </submittedName>
</protein>
<evidence type="ECO:0000313" key="1">
    <source>
        <dbReference type="EMBL" id="QJA44445.1"/>
    </source>
</evidence>
<proteinExistence type="predicted"/>
<dbReference type="EMBL" id="MT142218">
    <property type="protein sequence ID" value="QJA76334.1"/>
    <property type="molecule type" value="Genomic_DNA"/>
</dbReference>
<gene>
    <name evidence="2" type="ORF">MM415A01531_0013</name>
    <name evidence="3" type="ORF">MM415B03166_0004</name>
    <name evidence="1" type="ORF">TM448A00108_0072</name>
    <name evidence="4" type="ORF">TM448B00355_0044</name>
</gene>